<evidence type="ECO:0000313" key="2">
    <source>
        <dbReference type="Proteomes" id="UP000275408"/>
    </source>
</evidence>
<dbReference type="Gene3D" id="3.40.50.300">
    <property type="entry name" value="P-loop containing nucleotide triphosphate hydrolases"/>
    <property type="match status" value="1"/>
</dbReference>
<dbReference type="InterPro" id="IPR027417">
    <property type="entry name" value="P-loop_NTPase"/>
</dbReference>
<proteinExistence type="predicted"/>
<dbReference type="Proteomes" id="UP000275408">
    <property type="component" value="Unassembled WGS sequence"/>
</dbReference>
<evidence type="ECO:0000313" key="1">
    <source>
        <dbReference type="EMBL" id="RMX36577.1"/>
    </source>
</evidence>
<keyword evidence="2" id="KW-1185">Reference proteome</keyword>
<dbReference type="AlphaFoldDB" id="A0A3M6T5C0"/>
<gene>
    <name evidence="1" type="ORF">pdam_00017180</name>
</gene>
<dbReference type="EMBL" id="RCHS01004290">
    <property type="protein sequence ID" value="RMX36577.1"/>
    <property type="molecule type" value="Genomic_DNA"/>
</dbReference>
<reference evidence="1 2" key="1">
    <citation type="journal article" date="2018" name="Sci. Rep.">
        <title>Comparative analysis of the Pocillopora damicornis genome highlights role of immune system in coral evolution.</title>
        <authorList>
            <person name="Cunning R."/>
            <person name="Bay R.A."/>
            <person name="Gillette P."/>
            <person name="Baker A.C."/>
            <person name="Traylor-Knowles N."/>
        </authorList>
    </citation>
    <scope>NUCLEOTIDE SEQUENCE [LARGE SCALE GENOMIC DNA]</scope>
    <source>
        <strain evidence="1">RSMAS</strain>
        <tissue evidence="1">Whole animal</tissue>
    </source>
</reference>
<name>A0A3M6T5C0_POCDA</name>
<comment type="caution">
    <text evidence="1">The sequence shown here is derived from an EMBL/GenBank/DDBJ whole genome shotgun (WGS) entry which is preliminary data.</text>
</comment>
<organism evidence="1 2">
    <name type="scientific">Pocillopora damicornis</name>
    <name type="common">Cauliflower coral</name>
    <name type="synonym">Millepora damicornis</name>
    <dbReference type="NCBI Taxonomy" id="46731"/>
    <lineage>
        <taxon>Eukaryota</taxon>
        <taxon>Metazoa</taxon>
        <taxon>Cnidaria</taxon>
        <taxon>Anthozoa</taxon>
        <taxon>Hexacorallia</taxon>
        <taxon>Scleractinia</taxon>
        <taxon>Astrocoeniina</taxon>
        <taxon>Pocilloporidae</taxon>
        <taxon>Pocillopora</taxon>
    </lineage>
</organism>
<protein>
    <recommendedName>
        <fullName evidence="3">ABC transporter domain-containing protein</fullName>
    </recommendedName>
</protein>
<accession>A0A3M6T5C0</accession>
<sequence>MAAAMFCLEYRRSIVISITRQLINMLLSAAHQHSSVNAAAHRRNGEFRDVRRSSLELHTTSPGARLRRNYPVRGPPVLKNISFSATPGEKIDVGRTGTRKSSVTACLLRMPANTDTIIIEGICMTDLKV</sequence>
<evidence type="ECO:0008006" key="3">
    <source>
        <dbReference type="Google" id="ProtNLM"/>
    </source>
</evidence>